<reference evidence="3" key="1">
    <citation type="submission" date="2016-10" db="EMBL/GenBank/DDBJ databases">
        <authorList>
            <person name="Varghese N."/>
            <person name="Submissions S."/>
        </authorList>
    </citation>
    <scope>NUCLEOTIDE SEQUENCE [LARGE SCALE GENOMIC DNA]</scope>
    <source>
        <strain evidence="3">CGMCC 1.10121</strain>
    </source>
</reference>
<gene>
    <name evidence="2" type="ORF">SAMN04487948_103240</name>
</gene>
<evidence type="ECO:0000313" key="3">
    <source>
        <dbReference type="Proteomes" id="UP000199126"/>
    </source>
</evidence>
<evidence type="ECO:0000259" key="1">
    <source>
        <dbReference type="Pfam" id="PF23455"/>
    </source>
</evidence>
<dbReference type="NCBIfam" id="NF033497">
    <property type="entry name" value="rubre_like_arch"/>
    <property type="match status" value="1"/>
</dbReference>
<proteinExistence type="predicted"/>
<organism evidence="2 3">
    <name type="scientific">Halogranum amylolyticum</name>
    <dbReference type="NCBI Taxonomy" id="660520"/>
    <lineage>
        <taxon>Archaea</taxon>
        <taxon>Methanobacteriati</taxon>
        <taxon>Methanobacteriota</taxon>
        <taxon>Stenosarchaea group</taxon>
        <taxon>Halobacteria</taxon>
        <taxon>Halobacteriales</taxon>
        <taxon>Haloferacaceae</taxon>
    </lineage>
</organism>
<evidence type="ECO:0000313" key="2">
    <source>
        <dbReference type="EMBL" id="SEO56226.1"/>
    </source>
</evidence>
<keyword evidence="3" id="KW-1185">Reference proteome</keyword>
<dbReference type="RefSeq" id="WP_139246564.1">
    <property type="nucleotide sequence ID" value="NZ_FODV01000003.1"/>
</dbReference>
<sequence>MSGVDPYDQNPPYLYECTNSGERVQAENRPGECSECGGYMQNISKPREQ</sequence>
<feature type="domain" description="DUF7129" evidence="1">
    <location>
        <begin position="4"/>
        <end position="48"/>
    </location>
</feature>
<dbReference type="InterPro" id="IPR055553">
    <property type="entry name" value="DUF7129"/>
</dbReference>
<protein>
    <recommendedName>
        <fullName evidence="1">DUF7129 domain-containing protein</fullName>
    </recommendedName>
</protein>
<dbReference type="EMBL" id="FODV01000003">
    <property type="protein sequence ID" value="SEO56226.1"/>
    <property type="molecule type" value="Genomic_DNA"/>
</dbReference>
<dbReference type="Proteomes" id="UP000199126">
    <property type="component" value="Unassembled WGS sequence"/>
</dbReference>
<accession>A0A1H8QQA2</accession>
<name>A0A1H8QQA2_9EURY</name>
<dbReference type="AlphaFoldDB" id="A0A1H8QQA2"/>
<dbReference type="Pfam" id="PF23455">
    <property type="entry name" value="DUF7129"/>
    <property type="match status" value="1"/>
</dbReference>
<dbReference type="OrthoDB" id="280213at2157"/>